<feature type="transmembrane region" description="Helical" evidence="2">
    <location>
        <begin position="1200"/>
        <end position="1217"/>
    </location>
</feature>
<evidence type="ECO:0000313" key="3">
    <source>
        <dbReference type="EMBL" id="KAK9759105.1"/>
    </source>
</evidence>
<evidence type="ECO:0000256" key="2">
    <source>
        <dbReference type="SAM" id="Phobius"/>
    </source>
</evidence>
<gene>
    <name evidence="3" type="ORF">QE152_g231</name>
</gene>
<comment type="caution">
    <text evidence="3">The sequence shown here is derived from an EMBL/GenBank/DDBJ whole genome shotgun (WGS) entry which is preliminary data.</text>
</comment>
<protein>
    <submittedName>
        <fullName evidence="3">Uncharacterized protein</fullName>
    </submittedName>
</protein>
<keyword evidence="2" id="KW-0812">Transmembrane</keyword>
<proteinExistence type="predicted"/>
<dbReference type="Pfam" id="PF25228">
    <property type="entry name" value="Lips"/>
    <property type="match status" value="4"/>
</dbReference>
<reference evidence="3 4" key="1">
    <citation type="journal article" date="2024" name="BMC Genomics">
        <title>De novo assembly and annotation of Popillia japonica's genome with initial clues to its potential as an invasive pest.</title>
        <authorList>
            <person name="Cucini C."/>
            <person name="Boschi S."/>
            <person name="Funari R."/>
            <person name="Cardaioli E."/>
            <person name="Iannotti N."/>
            <person name="Marturano G."/>
            <person name="Paoli F."/>
            <person name="Bruttini M."/>
            <person name="Carapelli A."/>
            <person name="Frati F."/>
            <person name="Nardi F."/>
        </authorList>
    </citation>
    <scope>NUCLEOTIDE SEQUENCE [LARGE SCALE GENOMIC DNA]</scope>
    <source>
        <strain evidence="3">DMR45628</strain>
    </source>
</reference>
<dbReference type="EMBL" id="JASPKY010000002">
    <property type="protein sequence ID" value="KAK9759105.1"/>
    <property type="molecule type" value="Genomic_DNA"/>
</dbReference>
<feature type="transmembrane region" description="Helical" evidence="2">
    <location>
        <begin position="1252"/>
        <end position="1276"/>
    </location>
</feature>
<feature type="compositionally biased region" description="Basic residues" evidence="1">
    <location>
        <begin position="52"/>
        <end position="62"/>
    </location>
</feature>
<keyword evidence="2" id="KW-0472">Membrane</keyword>
<feature type="transmembrane region" description="Helical" evidence="2">
    <location>
        <begin position="1165"/>
        <end position="1194"/>
    </location>
</feature>
<dbReference type="Proteomes" id="UP001458880">
    <property type="component" value="Unassembled WGS sequence"/>
</dbReference>
<evidence type="ECO:0000313" key="4">
    <source>
        <dbReference type="Proteomes" id="UP001458880"/>
    </source>
</evidence>
<sequence length="1594" mass="181840">MSSRPHTTAVGTKTSTGHRRSESSGHQRHSSSGSANHKSDSGQSIDSECHRERKHGHYRSKSGAHDRERIDSGSSQLSNRIEFRSAQGLHNEAHQFSRPTSLYPLRTTENFLNSSDSLQPEREPIKFDVNLVGAPPEVEQLVNNIKQVAEQFLYHWKTFPIVLPSPVSQSDSFPTSHVASDGSLSRTKSKFHLRDLFVAPSFDELDAVAVDSKGEPRKLTGKQLEYIRERGLHKDKYENIVPFHLLALLFCALILVITLFCKACTRISMESQKGSTPNSLNQLGDLVSNRIEFRSAQGLHNEAHQFSRPTSLYPLRTTENFLNSSDSLQPEREPIKFDVNLVGAPPEVEQLVNNIKQVAEQFLYHWKTFPIVLPSPVSQSDSFPTSHVASDGSLSRTKSKFHLRDLFVAPSFDELDAVAVDSKGEPRKLTGKQLEYIRERGLHKDKYGKPKRLNSQQLESIRRLGSAQGLHNEAHQFSRPTSLYPLRTTENFLNSSDSLQPEREPIKFDVNLVGAPPEVEQLVNNIKQVAEQFLYHWKTFPIVLPSPVSQSDSFPTSHVASDGSLSRTKSKFHLRDLFVAPSFDELDAVAVDSKGEPRKLTGKQLEYIRERGLHKDKYGKPKRLNSQQLESIRRLGTFEVDSLNFPGQQHVWQLSQLLQKGTERSRESLLNDLALALRFVVVTGKGRLVSHFFSVSEAVKGLINGLLRILDILIGIPSLQAHNLDTKIREERSKYLVAELVCRPENEDSLELLCSYVRKQLRRAAMEKFEVAKECSQPPVSVPYRFLTPAAAELDLRLWDRGLMRKALPILVAILERETRGWFLHFRERLIAELRAEKMPDEDIEREVNEAVMKEYLHRVYNSILSHPDLQALGEGISQLLVQQARCVVLMHRAVESVQHRLMKSQENVRNRLCTSHPVLSRIGPWLRARLHAAQQKFSLENQWSAHEEALSYCTNQKLNQAIYFLHRDYAFMKEREPALLRELRKVKTPTRSFLWPTQIWLPTNWIIRRSFQGQSEIVPTVLSKQATSITTPRSDPSQPVFLVEKEIVRTTTTRWPLWRIFNYFHRTWCWTWNAMFFFGIVLPWCSPVGLRALFCIQPFMPDLELSQVNGTLFPRKSSMTSTLWSRLISLWRHISKSRTHFETKPDTGFIGKGFTRHLNRIWNYLIKGLFGTVGLVIVFPLVCVAVIAGSLFISLSAMLWMPILTMCVQITNGVIYDLDSPEQRRNRYFTLFEALLWNIGIQGLLQPIAALFVAAIICPLVSVIILAGGLSRYWLRLLWDAAIFHMIIKKRGRIPASDSFVVKRIAGPGLASDYYFQISPEQALAAFEAKMEWDELAAYQTVTENTILQPQRDFSQFVEACFGSFSTQLAKNGPYKTLEKEGQDLIAILHEKLDRRRRDLQTGLSVTVKSKIKLSTNELKIAIQQGALMLERFYPTHILPKLGCSEDQFWDSRALSVGDWAGLAGLLYSELFSLDILTPLDHTDTSFRLDPLPQIDLTRYTEMVHSAQLGAGGPDLLGNVYTPRGNIQVHSPYLEVSAFNPRTIYWEMSTHREETSKSIRHTLKYLHLIQERSGLQQERYQINGRNRILLSAP</sequence>
<dbReference type="PANTHER" id="PTHR37686:SF1">
    <property type="entry name" value="LD36006P"/>
    <property type="match status" value="1"/>
</dbReference>
<feature type="transmembrane region" description="Helical" evidence="2">
    <location>
        <begin position="1071"/>
        <end position="1091"/>
    </location>
</feature>
<keyword evidence="2" id="KW-1133">Transmembrane helix</keyword>
<evidence type="ECO:0000256" key="1">
    <source>
        <dbReference type="SAM" id="MobiDB-lite"/>
    </source>
</evidence>
<feature type="compositionally biased region" description="Polar residues" evidence="1">
    <location>
        <begin position="1"/>
        <end position="15"/>
    </location>
</feature>
<feature type="transmembrane region" description="Helical" evidence="2">
    <location>
        <begin position="240"/>
        <end position="260"/>
    </location>
</feature>
<dbReference type="InterPro" id="IPR057435">
    <property type="entry name" value="Lips"/>
</dbReference>
<feature type="region of interest" description="Disordered" evidence="1">
    <location>
        <begin position="1"/>
        <end position="77"/>
    </location>
</feature>
<organism evidence="3 4">
    <name type="scientific">Popillia japonica</name>
    <name type="common">Japanese beetle</name>
    <dbReference type="NCBI Taxonomy" id="7064"/>
    <lineage>
        <taxon>Eukaryota</taxon>
        <taxon>Metazoa</taxon>
        <taxon>Ecdysozoa</taxon>
        <taxon>Arthropoda</taxon>
        <taxon>Hexapoda</taxon>
        <taxon>Insecta</taxon>
        <taxon>Pterygota</taxon>
        <taxon>Neoptera</taxon>
        <taxon>Endopterygota</taxon>
        <taxon>Coleoptera</taxon>
        <taxon>Polyphaga</taxon>
        <taxon>Scarabaeiformia</taxon>
        <taxon>Scarabaeidae</taxon>
        <taxon>Rutelinae</taxon>
        <taxon>Popillia</taxon>
    </lineage>
</organism>
<keyword evidence="4" id="KW-1185">Reference proteome</keyword>
<accession>A0AAW1NJV6</accession>
<name>A0AAW1NJV6_POPJA</name>
<dbReference type="PANTHER" id="PTHR37686">
    <property type="entry name" value="LD36006P"/>
    <property type="match status" value="1"/>
</dbReference>